<evidence type="ECO:0000259" key="3">
    <source>
        <dbReference type="SMART" id="SM00761"/>
    </source>
</evidence>
<feature type="compositionally biased region" description="Low complexity" evidence="2">
    <location>
        <begin position="217"/>
        <end position="233"/>
    </location>
</feature>
<dbReference type="Pfam" id="PF16879">
    <property type="entry name" value="Sin3a_C"/>
    <property type="match status" value="1"/>
</dbReference>
<dbReference type="PANTHER" id="PTHR12346">
    <property type="entry name" value="SIN3B-RELATED"/>
    <property type="match status" value="1"/>
</dbReference>
<dbReference type="PANTHER" id="PTHR12346:SF0">
    <property type="entry name" value="SIN3A, ISOFORM G"/>
    <property type="match status" value="1"/>
</dbReference>
<feature type="domain" description="Histone deacetylase interacting" evidence="3">
    <location>
        <begin position="383"/>
        <end position="486"/>
    </location>
</feature>
<name>A0A183SQ34_SCHSO</name>
<feature type="compositionally biased region" description="Basic residues" evidence="2">
    <location>
        <begin position="748"/>
        <end position="757"/>
    </location>
</feature>
<proteinExistence type="predicted"/>
<gene>
    <name evidence="4" type="ORF">SSLN_LOCUS6332</name>
</gene>
<evidence type="ECO:0000313" key="4">
    <source>
        <dbReference type="EMBL" id="VDL92717.1"/>
    </source>
</evidence>
<feature type="compositionally biased region" description="Acidic residues" evidence="2">
    <location>
        <begin position="710"/>
        <end position="731"/>
    </location>
</feature>
<organism evidence="6">
    <name type="scientific">Schistocephalus solidus</name>
    <name type="common">Tapeworm</name>
    <dbReference type="NCBI Taxonomy" id="70667"/>
    <lineage>
        <taxon>Eukaryota</taxon>
        <taxon>Metazoa</taxon>
        <taxon>Spiralia</taxon>
        <taxon>Lophotrochozoa</taxon>
        <taxon>Platyhelminthes</taxon>
        <taxon>Cestoda</taxon>
        <taxon>Eucestoda</taxon>
        <taxon>Diphyllobothriidea</taxon>
        <taxon>Diphyllobothriidae</taxon>
        <taxon>Schistocephalus</taxon>
    </lineage>
</organism>
<feature type="region of interest" description="Disordered" evidence="2">
    <location>
        <begin position="319"/>
        <end position="353"/>
    </location>
</feature>
<dbReference type="SMART" id="SM00761">
    <property type="entry name" value="HDAC_interact"/>
    <property type="match status" value="1"/>
</dbReference>
<keyword evidence="5" id="KW-1185">Reference proteome</keyword>
<dbReference type="Pfam" id="PF08295">
    <property type="entry name" value="Sin3_corepress"/>
    <property type="match status" value="1"/>
</dbReference>
<feature type="region of interest" description="Disordered" evidence="2">
    <location>
        <begin position="1221"/>
        <end position="1245"/>
    </location>
</feature>
<evidence type="ECO:0000313" key="5">
    <source>
        <dbReference type="Proteomes" id="UP000275846"/>
    </source>
</evidence>
<evidence type="ECO:0000256" key="2">
    <source>
        <dbReference type="SAM" id="MobiDB-lite"/>
    </source>
</evidence>
<dbReference type="WBParaSite" id="SSLN_0000653401-mRNA-1">
    <property type="protein sequence ID" value="SSLN_0000653401-mRNA-1"/>
    <property type="gene ID" value="SSLN_0000653401"/>
</dbReference>
<dbReference type="STRING" id="70667.A0A183SQ34"/>
<reference evidence="4 5" key="2">
    <citation type="submission" date="2018-11" db="EMBL/GenBank/DDBJ databases">
        <authorList>
            <consortium name="Pathogen Informatics"/>
        </authorList>
    </citation>
    <scope>NUCLEOTIDE SEQUENCE [LARGE SCALE GENOMIC DNA]</scope>
    <source>
        <strain evidence="4 5">NST_G2</strain>
    </source>
</reference>
<feature type="region of interest" description="Disordered" evidence="2">
    <location>
        <begin position="706"/>
        <end position="804"/>
    </location>
</feature>
<sequence>MECSSSSRPLQTPAPVVSTIAPISYSTEVISPSKLPSFSAFRHSDVAIETAASPPVQLSFVNSGADSSSRTNYYTTSCPLNANSPSQPPLLRSHLTTTTTDSHTLHPLNVGSAPPTQPLNTVAILENPDALRGSTPSHVVFPQTYISNVQQQQHQAQSFNHAIIYVNKVKSDVGTKGVPYGSVSELSTAVHLGSSHGRFAPGGLPPPPDSQWHRVSDSSPNLSSPGLGPQSSGAGESKKIKRVAQSSASHAGVSTEPNIAIKKSRQSVRDVSIADTASLFNGGDATLLQKAVSPEVSSRAHNISSPSDQVGYRVCTPDREGENEKRAGGMPSSFQSSAQSNSLSSPPLSDANITHPLAGPDNAAMIALVSEVSQRRLDLDFNKLRTCGASYRALPADFPQPKCSGRAKSAIARTVLNDSYISFSSLTSEDSQFVSSKKNQYEENMYHTEDERYEADMIMEVNRAALQNLIVVKRRIDRMSRDEQQNFHLDDLLGGTSAILMKKAIHRVYGDKAGDVIYGLKTCPATVVPIVIQRMRQKDNEWREAVRSFHRIWSDQDAKNYLRSLDHQGASFKQRDNPFLRTKTVINQIEAIARGEQSQSSESDSPDPIGCLLSKCLISCSSAYDSLHPGSLGSALSHVVEGIGDDGGMHMTLEYPPPSVCASLLEDVASLIIHHVKRQSNTSKEDKRAMKFLVRTVLQDLFMQERFPMSDDEDDEVDRSEDSDAGEEEADKEGPSNLEDNASNSGRRSARRTRRAARTVSQTNGKSGAKASPPNSLQQSVENDANNRLSQDPSKPGPEVNVTPEADHTRATADAHFVDRVQNTRPGVDFNSKMPMEEYYSLFYGNNHWYAFLRLHHLLLTRLSQLRSRAIVLQEEHTKEGGKSNPQAAEVLRLRKAGKEAVFSCSEPKEHYHRALNLVKDLLDGCEDIQTYEDRLRDMFGIYAYPWFTMDRLVTNLVRQLHLLASGDELSHRLTSLFRSYFKSSSSRSVCGGNKSRHEPESCDLMTRSPIPVANAICGPLKTRFMRLKEEARFRHNALAACLGFAVSSSGTDTNGSHFNSEGILDRPTSVPNCYAMVMLRNASKFLIRLLDPSVVLNCTNDSHAPLCYSPVHMHPNTAPEEGVRATHALQRAINDSSAEARHWYDYLAKYLLLPGCWTAGPLSPSVLARIRPVFLYRNVKRCVNRLTHQAVLRRQQELITTGDPQPEEILLRRLSETSETPLQIDEQHEPAASSTPEAATPSQVGLKGNLEKDIWELMVGVFRNNLTHTELFRDTFSSDCMQSSTNLSVKSASKAYKINWSVGSYGIFVRRKSKVSGPPFRINLSIKNPTCSNRPSKKFRDFQARWLREHFDPQQMAQIAKQFNRPGCDASSACENPKPDTEITPSADEEPAAQSSNSLSKDKSMTEDSEFELVIMDMKQEQSAQKNAPSVPAPKEQPKPMNDSPNSLPESPVAVKSEHKDVS</sequence>
<dbReference type="InterPro" id="IPR013194">
    <property type="entry name" value="HDAC_interact_dom"/>
</dbReference>
<dbReference type="InterPro" id="IPR039774">
    <property type="entry name" value="Sin3-like"/>
</dbReference>
<feature type="compositionally biased region" description="Low complexity" evidence="2">
    <location>
        <begin position="332"/>
        <end position="352"/>
    </location>
</feature>
<keyword evidence="1" id="KW-0678">Repressor</keyword>
<dbReference type="GO" id="GO:0003714">
    <property type="term" value="F:transcription corepressor activity"/>
    <property type="evidence" value="ECO:0007669"/>
    <property type="project" value="InterPro"/>
</dbReference>
<dbReference type="Proteomes" id="UP000275846">
    <property type="component" value="Unassembled WGS sequence"/>
</dbReference>
<dbReference type="EMBL" id="UYSU01033639">
    <property type="protein sequence ID" value="VDL92717.1"/>
    <property type="molecule type" value="Genomic_DNA"/>
</dbReference>
<accession>A0A183SQ34</accession>
<dbReference type="GO" id="GO:0070822">
    <property type="term" value="C:Sin3-type complex"/>
    <property type="evidence" value="ECO:0007669"/>
    <property type="project" value="TreeGrafter"/>
</dbReference>
<feature type="region of interest" description="Disordered" evidence="2">
    <location>
        <begin position="1364"/>
        <end position="1464"/>
    </location>
</feature>
<dbReference type="OrthoDB" id="10265969at2759"/>
<evidence type="ECO:0000313" key="6">
    <source>
        <dbReference type="WBParaSite" id="SSLN_0000653401-mRNA-1"/>
    </source>
</evidence>
<protein>
    <submittedName>
        <fullName evidence="6">HDAC_interact domain-containing protein</fullName>
    </submittedName>
</protein>
<feature type="region of interest" description="Disordered" evidence="2">
    <location>
        <begin position="197"/>
        <end position="256"/>
    </location>
</feature>
<feature type="compositionally biased region" description="Low complexity" evidence="2">
    <location>
        <begin position="1231"/>
        <end position="1243"/>
    </location>
</feature>
<dbReference type="InterPro" id="IPR031693">
    <property type="entry name" value="Sin3_C"/>
</dbReference>
<feature type="compositionally biased region" description="Polar residues" evidence="2">
    <location>
        <begin position="773"/>
        <end position="793"/>
    </location>
</feature>
<evidence type="ECO:0000256" key="1">
    <source>
        <dbReference type="ARBA" id="ARBA00022491"/>
    </source>
</evidence>
<reference evidence="6" key="1">
    <citation type="submission" date="2016-06" db="UniProtKB">
        <authorList>
            <consortium name="WormBaseParasite"/>
        </authorList>
    </citation>
    <scope>IDENTIFICATION</scope>
</reference>
<dbReference type="GO" id="GO:0000122">
    <property type="term" value="P:negative regulation of transcription by RNA polymerase II"/>
    <property type="evidence" value="ECO:0007669"/>
    <property type="project" value="TreeGrafter"/>
</dbReference>